<dbReference type="Pfam" id="PF01584">
    <property type="entry name" value="CheW"/>
    <property type="match status" value="1"/>
</dbReference>
<dbReference type="Gene3D" id="2.30.30.40">
    <property type="entry name" value="SH3 Domains"/>
    <property type="match status" value="1"/>
</dbReference>
<name>A0AAU9DXN2_9FUSO</name>
<dbReference type="SMART" id="SM00260">
    <property type="entry name" value="CheW"/>
    <property type="match status" value="1"/>
</dbReference>
<dbReference type="GO" id="GO:0007165">
    <property type="term" value="P:signal transduction"/>
    <property type="evidence" value="ECO:0007669"/>
    <property type="project" value="InterPro"/>
</dbReference>
<dbReference type="AlphaFoldDB" id="A0AAU9DXN2"/>
<dbReference type="InterPro" id="IPR039315">
    <property type="entry name" value="CheW"/>
</dbReference>
<reference evidence="2 3" key="1">
    <citation type="submission" date="2022-11" db="EMBL/GenBank/DDBJ databases">
        <title>Haliovirga abyssi gen. nov., sp. nov., a mesophilic fermentative bacterium isolated from the Iheya North hydrothermal field and the proposal of Haliovirgaceae fam. nov.</title>
        <authorList>
            <person name="Miyazaki U."/>
            <person name="Tame A."/>
            <person name="Miyazaki J."/>
            <person name="Takai K."/>
            <person name="Sawayama S."/>
            <person name="Kitajima M."/>
            <person name="Okamoto A."/>
            <person name="Nakagawa S."/>
        </authorList>
    </citation>
    <scope>NUCLEOTIDE SEQUENCE [LARGE SCALE GENOMIC DNA]</scope>
    <source>
        <strain evidence="2 3">IC12</strain>
    </source>
</reference>
<dbReference type="InterPro" id="IPR002545">
    <property type="entry name" value="CheW-lke_dom"/>
</dbReference>
<dbReference type="KEGG" id="haby:HLVA_07190"/>
<protein>
    <submittedName>
        <fullName evidence="2">Chemotaxis protein CheW</fullName>
    </submittedName>
</protein>
<gene>
    <name evidence="2" type="primary">cheW64H-1</name>
    <name evidence="2" type="ORF">HLVA_07190</name>
</gene>
<evidence type="ECO:0000259" key="1">
    <source>
        <dbReference type="PROSITE" id="PS50851"/>
    </source>
</evidence>
<dbReference type="PANTHER" id="PTHR22617:SF23">
    <property type="entry name" value="CHEMOTAXIS PROTEIN CHEW"/>
    <property type="match status" value="1"/>
</dbReference>
<dbReference type="EMBL" id="AP027059">
    <property type="protein sequence ID" value="BDU50150.1"/>
    <property type="molecule type" value="Genomic_DNA"/>
</dbReference>
<dbReference type="GO" id="GO:0005829">
    <property type="term" value="C:cytosol"/>
    <property type="evidence" value="ECO:0007669"/>
    <property type="project" value="TreeGrafter"/>
</dbReference>
<dbReference type="RefSeq" id="WP_307905085.1">
    <property type="nucleotide sequence ID" value="NZ_AP027059.1"/>
</dbReference>
<evidence type="ECO:0000313" key="3">
    <source>
        <dbReference type="Proteomes" id="UP001321582"/>
    </source>
</evidence>
<keyword evidence="3" id="KW-1185">Reference proteome</keyword>
<dbReference type="SUPFAM" id="SSF50341">
    <property type="entry name" value="CheW-like"/>
    <property type="match status" value="1"/>
</dbReference>
<dbReference type="PROSITE" id="PS50851">
    <property type="entry name" value="CHEW"/>
    <property type="match status" value="1"/>
</dbReference>
<organism evidence="2 3">
    <name type="scientific">Haliovirga abyssi</name>
    <dbReference type="NCBI Taxonomy" id="2996794"/>
    <lineage>
        <taxon>Bacteria</taxon>
        <taxon>Fusobacteriati</taxon>
        <taxon>Fusobacteriota</taxon>
        <taxon>Fusobacteriia</taxon>
        <taxon>Fusobacteriales</taxon>
        <taxon>Haliovirgaceae</taxon>
        <taxon>Haliovirga</taxon>
    </lineage>
</organism>
<accession>A0AAU9DXN2</accession>
<proteinExistence type="predicted"/>
<dbReference type="GO" id="GO:0006935">
    <property type="term" value="P:chemotaxis"/>
    <property type="evidence" value="ECO:0007669"/>
    <property type="project" value="InterPro"/>
</dbReference>
<evidence type="ECO:0000313" key="2">
    <source>
        <dbReference type="EMBL" id="BDU50150.1"/>
    </source>
</evidence>
<dbReference type="Gene3D" id="2.40.50.180">
    <property type="entry name" value="CheA-289, Domain 4"/>
    <property type="match status" value="1"/>
</dbReference>
<dbReference type="PANTHER" id="PTHR22617">
    <property type="entry name" value="CHEMOTAXIS SENSOR HISTIDINE KINASE-RELATED"/>
    <property type="match status" value="1"/>
</dbReference>
<feature type="domain" description="CheW-like" evidence="1">
    <location>
        <begin position="1"/>
        <end position="140"/>
    </location>
</feature>
<dbReference type="Proteomes" id="UP001321582">
    <property type="component" value="Chromosome"/>
</dbReference>
<sequence length="145" mass="16380">MKVVSFELGEEKYAVQVKEIGEIIRVPKIEEVPNAEEYIEGVINLRGDIVPILNFNVKFKLPQKKLDEDSNILIIREEEQNVGILVDKVDEVINLNENKIVEAPELSIGIPKESFIGVVNYLGKLLILLDIKKLLSITEEGERNG</sequence>
<dbReference type="InterPro" id="IPR036061">
    <property type="entry name" value="CheW-like_dom_sf"/>
</dbReference>